<keyword evidence="3" id="KW-1185">Reference proteome</keyword>
<sequence length="124" mass="13088">MTVFVPRQPQSQPIGLPTADRSAPDPLATPRAVLPRAVVAAAVASLPTLSPVLLPHEPEYCLATKRKPADTGDGDPDAPRSIKRSKSDQQEGLFGPLATPPQGAIDSHIQPPLITLTHRFSSSS</sequence>
<feature type="compositionally biased region" description="Basic and acidic residues" evidence="1">
    <location>
        <begin position="77"/>
        <end position="89"/>
    </location>
</feature>
<dbReference type="RefSeq" id="XP_007393192.1">
    <property type="nucleotide sequence ID" value="XM_007393130.1"/>
</dbReference>
<dbReference type="HOGENOM" id="CLU_2004710_0_0_1"/>
<dbReference type="InParanoid" id="K5WFL5"/>
<dbReference type="OrthoDB" id="10660132at2759"/>
<feature type="region of interest" description="Disordered" evidence="1">
    <location>
        <begin position="1"/>
        <end position="28"/>
    </location>
</feature>
<reference evidence="2 3" key="1">
    <citation type="journal article" date="2012" name="BMC Genomics">
        <title>Comparative genomics of the white-rot fungi, Phanerochaete carnosa and P. chrysosporium, to elucidate the genetic basis of the distinct wood types they colonize.</title>
        <authorList>
            <person name="Suzuki H."/>
            <person name="MacDonald J."/>
            <person name="Syed K."/>
            <person name="Salamov A."/>
            <person name="Hori C."/>
            <person name="Aerts A."/>
            <person name="Henrissat B."/>
            <person name="Wiebenga A."/>
            <person name="vanKuyk P.A."/>
            <person name="Barry K."/>
            <person name="Lindquist E."/>
            <person name="LaButti K."/>
            <person name="Lapidus A."/>
            <person name="Lucas S."/>
            <person name="Coutinho P."/>
            <person name="Gong Y."/>
            <person name="Samejima M."/>
            <person name="Mahadevan R."/>
            <person name="Abou-Zaid M."/>
            <person name="de Vries R.P."/>
            <person name="Igarashi K."/>
            <person name="Yadav J.S."/>
            <person name="Grigoriev I.V."/>
            <person name="Master E.R."/>
        </authorList>
    </citation>
    <scope>NUCLEOTIDE SEQUENCE [LARGE SCALE GENOMIC DNA]</scope>
    <source>
        <strain evidence="2 3">HHB-10118-sp</strain>
    </source>
</reference>
<accession>K5WFL5</accession>
<evidence type="ECO:0000313" key="3">
    <source>
        <dbReference type="Proteomes" id="UP000008370"/>
    </source>
</evidence>
<dbReference type="KEGG" id="pco:PHACADRAFT_251732"/>
<dbReference type="Proteomes" id="UP000008370">
    <property type="component" value="Unassembled WGS sequence"/>
</dbReference>
<protein>
    <submittedName>
        <fullName evidence="2">Uncharacterized protein</fullName>
    </submittedName>
</protein>
<evidence type="ECO:0000256" key="1">
    <source>
        <dbReference type="SAM" id="MobiDB-lite"/>
    </source>
</evidence>
<evidence type="ECO:0000313" key="2">
    <source>
        <dbReference type="EMBL" id="EKM57849.1"/>
    </source>
</evidence>
<feature type="region of interest" description="Disordered" evidence="1">
    <location>
        <begin position="64"/>
        <end position="111"/>
    </location>
</feature>
<gene>
    <name evidence="2" type="ORF">PHACADRAFT_251732</name>
</gene>
<name>K5WFL5_PHACS</name>
<dbReference type="AlphaFoldDB" id="K5WFL5"/>
<dbReference type="GeneID" id="18915308"/>
<organism evidence="2 3">
    <name type="scientific">Phanerochaete carnosa (strain HHB-10118-sp)</name>
    <name type="common">White-rot fungus</name>
    <name type="synonym">Peniophora carnosa</name>
    <dbReference type="NCBI Taxonomy" id="650164"/>
    <lineage>
        <taxon>Eukaryota</taxon>
        <taxon>Fungi</taxon>
        <taxon>Dikarya</taxon>
        <taxon>Basidiomycota</taxon>
        <taxon>Agaricomycotina</taxon>
        <taxon>Agaricomycetes</taxon>
        <taxon>Polyporales</taxon>
        <taxon>Phanerochaetaceae</taxon>
        <taxon>Phanerochaete</taxon>
    </lineage>
</organism>
<dbReference type="EMBL" id="JH930470">
    <property type="protein sequence ID" value="EKM57849.1"/>
    <property type="molecule type" value="Genomic_DNA"/>
</dbReference>
<proteinExistence type="predicted"/>